<dbReference type="PANTHER" id="PTHR47419:SF2">
    <property type="entry name" value="G-PROTEIN COUPLED RECEPTORS FAMILY 1 PROFILE DOMAIN-CONTAINING PROTEIN"/>
    <property type="match status" value="1"/>
</dbReference>
<feature type="transmembrane region" description="Helical" evidence="5">
    <location>
        <begin position="208"/>
        <end position="233"/>
    </location>
</feature>
<dbReference type="PANTHER" id="PTHR47419">
    <property type="entry name" value="DROMYOSUPPRESSIN RECEPTOR RELATED-RELATED"/>
    <property type="match status" value="1"/>
</dbReference>
<sequence length="371" mass="42733">MAEYNCTQFTEPYPEPGTTEAENSIIPWFITTIVRAYRPYHYYLLTFLVVFAFFANIFIVIVLFQKEMRRSGINVTMLLIASCDFGCATTGLAQLYLRNYSDNYSSYYTAYAQITVDYLASSFHASSLYLAVGMAFCRVMSLNFSNKNRDQWQSPRYALRVAFVLCLPVFVLASVILFVNAVKETEEDGIYLDISDLSVANHCLFMKITLVGSGSCFKILPCLLMLMFSLFLLRQMENGKNTKHSQKDKTYFFVSPFIKFFVFREKIDRSSRFIQFVLLVFLVTESPQGVFSILGGLAITDYINYLQTLSIFMNILAFFNTTTSFIIYSALSAKFRKLFAQMFLPRYVTEKIYRKRSMVVVQSVVHSSRTI</sequence>
<gene>
    <name evidence="7" type="ORF">CAEBREN_18705</name>
</gene>
<keyword evidence="8" id="KW-1185">Reference proteome</keyword>
<accession>G0MY15</accession>
<dbReference type="PROSITE" id="PS50262">
    <property type="entry name" value="G_PROTEIN_RECEP_F1_2"/>
    <property type="match status" value="1"/>
</dbReference>
<comment type="subcellular location">
    <subcellularLocation>
        <location evidence="1">Membrane</location>
    </subcellularLocation>
</comment>
<evidence type="ECO:0000256" key="1">
    <source>
        <dbReference type="ARBA" id="ARBA00004370"/>
    </source>
</evidence>
<dbReference type="CDD" id="cd14978">
    <property type="entry name" value="7tmA_FMRFamide_R-like"/>
    <property type="match status" value="1"/>
</dbReference>
<dbReference type="STRING" id="135651.G0MY15"/>
<feature type="transmembrane region" description="Helical" evidence="5">
    <location>
        <begin position="311"/>
        <end position="331"/>
    </location>
</feature>
<dbReference type="InterPro" id="IPR019427">
    <property type="entry name" value="7TM_GPCR_serpentine_rcpt_Srw"/>
</dbReference>
<evidence type="ECO:0000256" key="4">
    <source>
        <dbReference type="ARBA" id="ARBA00023136"/>
    </source>
</evidence>
<name>G0MY15_CAEBE</name>
<evidence type="ECO:0000313" key="7">
    <source>
        <dbReference type="EMBL" id="EGT47171.1"/>
    </source>
</evidence>
<evidence type="ECO:0000313" key="8">
    <source>
        <dbReference type="Proteomes" id="UP000008068"/>
    </source>
</evidence>
<keyword evidence="2 5" id="KW-0812">Transmembrane</keyword>
<keyword evidence="3 5" id="KW-1133">Transmembrane helix</keyword>
<feature type="transmembrane region" description="Helical" evidence="5">
    <location>
        <begin position="42"/>
        <end position="64"/>
    </location>
</feature>
<evidence type="ECO:0000256" key="5">
    <source>
        <dbReference type="SAM" id="Phobius"/>
    </source>
</evidence>
<keyword evidence="4 5" id="KW-0472">Membrane</keyword>
<feature type="domain" description="G-protein coupled receptors family 1 profile" evidence="6">
    <location>
        <begin position="55"/>
        <end position="328"/>
    </location>
</feature>
<feature type="transmembrane region" description="Helical" evidence="5">
    <location>
        <begin position="273"/>
        <end position="299"/>
    </location>
</feature>
<dbReference type="HOGENOM" id="CLU_066081_0_0_1"/>
<dbReference type="SUPFAM" id="SSF81321">
    <property type="entry name" value="Family A G protein-coupled receptor-like"/>
    <property type="match status" value="1"/>
</dbReference>
<dbReference type="AlphaFoldDB" id="G0MY15"/>
<protein>
    <recommendedName>
        <fullName evidence="6">G-protein coupled receptors family 1 profile domain-containing protein</fullName>
    </recommendedName>
</protein>
<reference evidence="8" key="1">
    <citation type="submission" date="2011-07" db="EMBL/GenBank/DDBJ databases">
        <authorList>
            <consortium name="Caenorhabditis brenneri Sequencing and Analysis Consortium"/>
            <person name="Wilson R.K."/>
        </authorList>
    </citation>
    <scope>NUCLEOTIDE SEQUENCE [LARGE SCALE GENOMIC DNA]</scope>
    <source>
        <strain evidence="8">PB2801</strain>
    </source>
</reference>
<feature type="transmembrane region" description="Helical" evidence="5">
    <location>
        <begin position="157"/>
        <end position="179"/>
    </location>
</feature>
<dbReference type="Proteomes" id="UP000008068">
    <property type="component" value="Unassembled WGS sequence"/>
</dbReference>
<evidence type="ECO:0000256" key="3">
    <source>
        <dbReference type="ARBA" id="ARBA00022989"/>
    </source>
</evidence>
<dbReference type="InterPro" id="IPR017452">
    <property type="entry name" value="GPCR_Rhodpsn_7TM"/>
</dbReference>
<evidence type="ECO:0000256" key="2">
    <source>
        <dbReference type="ARBA" id="ARBA00022692"/>
    </source>
</evidence>
<dbReference type="GO" id="GO:0008528">
    <property type="term" value="F:G protein-coupled peptide receptor activity"/>
    <property type="evidence" value="ECO:0007669"/>
    <property type="project" value="InterPro"/>
</dbReference>
<dbReference type="EMBL" id="GL379819">
    <property type="protein sequence ID" value="EGT47171.1"/>
    <property type="molecule type" value="Genomic_DNA"/>
</dbReference>
<dbReference type="Gene3D" id="1.20.1070.10">
    <property type="entry name" value="Rhodopsin 7-helix transmembrane proteins"/>
    <property type="match status" value="1"/>
</dbReference>
<dbReference type="OrthoDB" id="5836747at2759"/>
<dbReference type="InParanoid" id="G0MY15"/>
<dbReference type="GO" id="GO:0016020">
    <property type="term" value="C:membrane"/>
    <property type="evidence" value="ECO:0007669"/>
    <property type="project" value="UniProtKB-SubCell"/>
</dbReference>
<dbReference type="Pfam" id="PF10324">
    <property type="entry name" value="7TM_GPCR_Srw"/>
    <property type="match status" value="1"/>
</dbReference>
<proteinExistence type="predicted"/>
<feature type="transmembrane region" description="Helical" evidence="5">
    <location>
        <begin position="76"/>
        <end position="97"/>
    </location>
</feature>
<dbReference type="eggNOG" id="ENOG502T6V4">
    <property type="taxonomic scope" value="Eukaryota"/>
</dbReference>
<evidence type="ECO:0000259" key="6">
    <source>
        <dbReference type="PROSITE" id="PS50262"/>
    </source>
</evidence>
<organism evidence="8">
    <name type="scientific">Caenorhabditis brenneri</name>
    <name type="common">Nematode worm</name>
    <dbReference type="NCBI Taxonomy" id="135651"/>
    <lineage>
        <taxon>Eukaryota</taxon>
        <taxon>Metazoa</taxon>
        <taxon>Ecdysozoa</taxon>
        <taxon>Nematoda</taxon>
        <taxon>Chromadorea</taxon>
        <taxon>Rhabditida</taxon>
        <taxon>Rhabditina</taxon>
        <taxon>Rhabditomorpha</taxon>
        <taxon>Rhabditoidea</taxon>
        <taxon>Rhabditidae</taxon>
        <taxon>Peloderinae</taxon>
        <taxon>Caenorhabditis</taxon>
    </lineage>
</organism>